<name>A0A401UTS6_9CLOT</name>
<protein>
    <submittedName>
        <fullName evidence="1">Uncharacterized protein</fullName>
    </submittedName>
</protein>
<dbReference type="AlphaFoldDB" id="A0A401UTS6"/>
<dbReference type="Proteomes" id="UP000287872">
    <property type="component" value="Unassembled WGS sequence"/>
</dbReference>
<dbReference type="EMBL" id="BHYK01000045">
    <property type="protein sequence ID" value="GCD12914.1"/>
    <property type="molecule type" value="Genomic_DNA"/>
</dbReference>
<gene>
    <name evidence="1" type="ORF">Ctaglu_45370</name>
</gene>
<comment type="caution">
    <text evidence="1">The sequence shown here is derived from an EMBL/GenBank/DDBJ whole genome shotgun (WGS) entry which is preliminary data.</text>
</comment>
<evidence type="ECO:0000313" key="1">
    <source>
        <dbReference type="EMBL" id="GCD12914.1"/>
    </source>
</evidence>
<proteinExistence type="predicted"/>
<accession>A0A401UTS6</accession>
<organism evidence="1 2">
    <name type="scientific">Clostridium tagluense</name>
    <dbReference type="NCBI Taxonomy" id="360422"/>
    <lineage>
        <taxon>Bacteria</taxon>
        <taxon>Bacillati</taxon>
        <taxon>Bacillota</taxon>
        <taxon>Clostridia</taxon>
        <taxon>Eubacteriales</taxon>
        <taxon>Clostridiaceae</taxon>
        <taxon>Clostridium</taxon>
    </lineage>
</organism>
<sequence>MDYFIELIKKIESSENTPVELNHKEIRNIVMALKLVDAYSDILDEELKIKLE</sequence>
<reference evidence="1 2" key="1">
    <citation type="submission" date="2018-11" db="EMBL/GenBank/DDBJ databases">
        <title>Genome sequencing and assembly of Clostridium tagluense strain A121.</title>
        <authorList>
            <person name="Murakami T."/>
            <person name="Segawa T."/>
            <person name="Shcherbakova V.A."/>
            <person name="Mori H."/>
            <person name="Yoshimura Y."/>
        </authorList>
    </citation>
    <scope>NUCLEOTIDE SEQUENCE [LARGE SCALE GENOMIC DNA]</scope>
    <source>
        <strain evidence="1 2">A121</strain>
    </source>
</reference>
<dbReference type="RefSeq" id="WP_185732921.1">
    <property type="nucleotide sequence ID" value="NZ_BHYK01000045.1"/>
</dbReference>
<keyword evidence="2" id="KW-1185">Reference proteome</keyword>
<evidence type="ECO:0000313" key="2">
    <source>
        <dbReference type="Proteomes" id="UP000287872"/>
    </source>
</evidence>